<dbReference type="RefSeq" id="WP_009062695.1">
    <property type="nucleotide sequence ID" value="NZ_JAVRER010000021.1"/>
</dbReference>
<dbReference type="Proteomes" id="UP001183607">
    <property type="component" value="Unassembled WGS sequence"/>
</dbReference>
<evidence type="ECO:0000313" key="2">
    <source>
        <dbReference type="EMBL" id="MDT0416885.1"/>
    </source>
</evidence>
<dbReference type="SUPFAM" id="SSF52317">
    <property type="entry name" value="Class I glutamine amidotransferase-like"/>
    <property type="match status" value="1"/>
</dbReference>
<organism evidence="2 3">
    <name type="scientific">Streptomyces evansiae</name>
    <dbReference type="NCBI Taxonomy" id="3075535"/>
    <lineage>
        <taxon>Bacteria</taxon>
        <taxon>Bacillati</taxon>
        <taxon>Actinomycetota</taxon>
        <taxon>Actinomycetes</taxon>
        <taxon>Kitasatosporales</taxon>
        <taxon>Streptomycetaceae</taxon>
        <taxon>Streptomyces</taxon>
    </lineage>
</organism>
<evidence type="ECO:0000313" key="3">
    <source>
        <dbReference type="Proteomes" id="UP001183607"/>
    </source>
</evidence>
<feature type="domain" description="ThuA-like" evidence="1">
    <location>
        <begin position="13"/>
        <end position="220"/>
    </location>
</feature>
<sequence length="222" mass="24354">MGACKTMTNPSRRALVVRGGWEGHSPVEITDLFLPFLKDAGFTVDTSDTLDVYTDAERLAATDLVVQCWTMGEVTPGQSAGLIAAVRAGTGFAGWHGGVVDSFRGDLDYQRLTGGQFLMHPEGYHDHRVHIVPGHELVAGIEDFDVHTEQYWVATDPAIEVHATTVFPAGEEHGREVVMPAVWSRRYGAGRVFVNTIGHKPDDFDVPEARVLTERGLLWASR</sequence>
<dbReference type="PANTHER" id="PTHR40469:SF2">
    <property type="entry name" value="GALACTOSE-BINDING DOMAIN-LIKE SUPERFAMILY PROTEIN"/>
    <property type="match status" value="1"/>
</dbReference>
<dbReference type="AlphaFoldDB" id="A0ABD5E6F9"/>
<dbReference type="Gene3D" id="3.40.50.880">
    <property type="match status" value="1"/>
</dbReference>
<comment type="caution">
    <text evidence="2">The sequence shown here is derived from an EMBL/GenBank/DDBJ whole genome shotgun (WGS) entry which is preliminary data.</text>
</comment>
<name>A0ABD5E6F9_9ACTN</name>
<dbReference type="PANTHER" id="PTHR40469">
    <property type="entry name" value="SECRETED GLYCOSYL HYDROLASE"/>
    <property type="match status" value="1"/>
</dbReference>
<protein>
    <submittedName>
        <fullName evidence="2">ThuA domain-containing protein</fullName>
    </submittedName>
</protein>
<proteinExistence type="predicted"/>
<dbReference type="EMBL" id="JAVRER010000021">
    <property type="protein sequence ID" value="MDT0416885.1"/>
    <property type="molecule type" value="Genomic_DNA"/>
</dbReference>
<gene>
    <name evidence="2" type="ORF">RM574_15440</name>
</gene>
<dbReference type="Pfam" id="PF06283">
    <property type="entry name" value="ThuA"/>
    <property type="match status" value="1"/>
</dbReference>
<reference evidence="3" key="1">
    <citation type="submission" date="2023-07" db="EMBL/GenBank/DDBJ databases">
        <title>30 novel species of actinomycetes from the DSMZ collection.</title>
        <authorList>
            <person name="Nouioui I."/>
        </authorList>
    </citation>
    <scope>NUCLEOTIDE SEQUENCE [LARGE SCALE GENOMIC DNA]</scope>
    <source>
        <strain evidence="3">DSM 41982</strain>
    </source>
</reference>
<accession>A0ABD5E6F9</accession>
<dbReference type="InterPro" id="IPR029010">
    <property type="entry name" value="ThuA-like"/>
</dbReference>
<evidence type="ECO:0000259" key="1">
    <source>
        <dbReference type="Pfam" id="PF06283"/>
    </source>
</evidence>
<dbReference type="InterPro" id="IPR029062">
    <property type="entry name" value="Class_I_gatase-like"/>
</dbReference>